<dbReference type="Proteomes" id="UP000002051">
    <property type="component" value="Chromosome 4"/>
</dbReference>
<name>A0A072UZ33_MEDTR</name>
<protein>
    <submittedName>
        <fullName evidence="2">Ribulose-phosphate 3-epimerase</fullName>
    </submittedName>
</protein>
<dbReference type="EMBL" id="CM001220">
    <property type="protein sequence ID" value="KEH31130.1"/>
    <property type="molecule type" value="Genomic_DNA"/>
</dbReference>
<evidence type="ECO:0000313" key="3">
    <source>
        <dbReference type="EnsemblPlants" id="KEH31130"/>
    </source>
</evidence>
<evidence type="ECO:0000313" key="2">
    <source>
        <dbReference type="EMBL" id="KEH31130.1"/>
    </source>
</evidence>
<dbReference type="GO" id="GO:0005975">
    <property type="term" value="P:carbohydrate metabolic process"/>
    <property type="evidence" value="ECO:0007669"/>
    <property type="project" value="InterPro"/>
</dbReference>
<dbReference type="GO" id="GO:0016857">
    <property type="term" value="F:racemase and epimerase activity, acting on carbohydrates and derivatives"/>
    <property type="evidence" value="ECO:0007669"/>
    <property type="project" value="InterPro"/>
</dbReference>
<dbReference type="HOGENOM" id="CLU_2310233_0_0_1"/>
<reference evidence="2 4" key="2">
    <citation type="journal article" date="2014" name="BMC Genomics">
        <title>An improved genome release (version Mt4.0) for the model legume Medicago truncatula.</title>
        <authorList>
            <person name="Tang H."/>
            <person name="Krishnakumar V."/>
            <person name="Bidwell S."/>
            <person name="Rosen B."/>
            <person name="Chan A."/>
            <person name="Zhou S."/>
            <person name="Gentzbittel L."/>
            <person name="Childs K.L."/>
            <person name="Yandell M."/>
            <person name="Gundlach H."/>
            <person name="Mayer K.F."/>
            <person name="Schwartz D.C."/>
            <person name="Town C.D."/>
        </authorList>
    </citation>
    <scope>GENOME REANNOTATION</scope>
    <source>
        <strain evidence="2">A17</strain>
        <strain evidence="3 4">cv. Jemalong A17</strain>
    </source>
</reference>
<keyword evidence="4" id="KW-1185">Reference proteome</keyword>
<proteinExistence type="predicted"/>
<dbReference type="AlphaFoldDB" id="A0A072UZ33"/>
<gene>
    <name evidence="2" type="ordered locus">MTR_4g089175</name>
</gene>
<dbReference type="InterPro" id="IPR000056">
    <property type="entry name" value="Ribul_P_3_epim-like"/>
</dbReference>
<organism evidence="2 4">
    <name type="scientific">Medicago truncatula</name>
    <name type="common">Barrel medic</name>
    <name type="synonym">Medicago tribuloides</name>
    <dbReference type="NCBI Taxonomy" id="3880"/>
    <lineage>
        <taxon>Eukaryota</taxon>
        <taxon>Viridiplantae</taxon>
        <taxon>Streptophyta</taxon>
        <taxon>Embryophyta</taxon>
        <taxon>Tracheophyta</taxon>
        <taxon>Spermatophyta</taxon>
        <taxon>Magnoliopsida</taxon>
        <taxon>eudicotyledons</taxon>
        <taxon>Gunneridae</taxon>
        <taxon>Pentapetalae</taxon>
        <taxon>rosids</taxon>
        <taxon>fabids</taxon>
        <taxon>Fabales</taxon>
        <taxon>Fabaceae</taxon>
        <taxon>Papilionoideae</taxon>
        <taxon>50 kb inversion clade</taxon>
        <taxon>NPAAA clade</taxon>
        <taxon>Hologalegina</taxon>
        <taxon>IRL clade</taxon>
        <taxon>Trifolieae</taxon>
        <taxon>Medicago</taxon>
    </lineage>
</organism>
<dbReference type="STRING" id="3880.A0A072UZ33"/>
<dbReference type="EnsemblPlants" id="KEH31130">
    <property type="protein sequence ID" value="KEH31130"/>
    <property type="gene ID" value="MTR_4g089175"/>
</dbReference>
<dbReference type="Gene3D" id="3.20.20.70">
    <property type="entry name" value="Aldolase class I"/>
    <property type="match status" value="1"/>
</dbReference>
<evidence type="ECO:0000313" key="4">
    <source>
        <dbReference type="Proteomes" id="UP000002051"/>
    </source>
</evidence>
<dbReference type="Pfam" id="PF00834">
    <property type="entry name" value="Ribul_P_3_epim"/>
    <property type="match status" value="1"/>
</dbReference>
<reference evidence="3" key="3">
    <citation type="submission" date="2015-04" db="UniProtKB">
        <authorList>
            <consortium name="EnsemblPlants"/>
        </authorList>
    </citation>
    <scope>IDENTIFICATION</scope>
    <source>
        <strain evidence="3">cv. Jemalong A17</strain>
    </source>
</reference>
<evidence type="ECO:0000256" key="1">
    <source>
        <dbReference type="ARBA" id="ARBA00023235"/>
    </source>
</evidence>
<keyword evidence="1" id="KW-0413">Isomerase</keyword>
<reference evidence="2 4" key="1">
    <citation type="journal article" date="2011" name="Nature">
        <title>The Medicago genome provides insight into the evolution of rhizobial symbioses.</title>
        <authorList>
            <person name="Young N.D."/>
            <person name="Debelle F."/>
            <person name="Oldroyd G.E."/>
            <person name="Geurts R."/>
            <person name="Cannon S.B."/>
            <person name="Udvardi M.K."/>
            <person name="Benedito V.A."/>
            <person name="Mayer K.F."/>
            <person name="Gouzy J."/>
            <person name="Schoof H."/>
            <person name="Van de Peer Y."/>
            <person name="Proost S."/>
            <person name="Cook D.R."/>
            <person name="Meyers B.C."/>
            <person name="Spannagl M."/>
            <person name="Cheung F."/>
            <person name="De Mita S."/>
            <person name="Krishnakumar V."/>
            <person name="Gundlach H."/>
            <person name="Zhou S."/>
            <person name="Mudge J."/>
            <person name="Bharti A.K."/>
            <person name="Murray J.D."/>
            <person name="Naoumkina M.A."/>
            <person name="Rosen B."/>
            <person name="Silverstein K.A."/>
            <person name="Tang H."/>
            <person name="Rombauts S."/>
            <person name="Zhao P.X."/>
            <person name="Zhou P."/>
            <person name="Barbe V."/>
            <person name="Bardou P."/>
            <person name="Bechner M."/>
            <person name="Bellec A."/>
            <person name="Berger A."/>
            <person name="Berges H."/>
            <person name="Bidwell S."/>
            <person name="Bisseling T."/>
            <person name="Choisne N."/>
            <person name="Couloux A."/>
            <person name="Denny R."/>
            <person name="Deshpande S."/>
            <person name="Dai X."/>
            <person name="Doyle J.J."/>
            <person name="Dudez A.M."/>
            <person name="Farmer A.D."/>
            <person name="Fouteau S."/>
            <person name="Franken C."/>
            <person name="Gibelin C."/>
            <person name="Gish J."/>
            <person name="Goldstein S."/>
            <person name="Gonzalez A.J."/>
            <person name="Green P.J."/>
            <person name="Hallab A."/>
            <person name="Hartog M."/>
            <person name="Hua A."/>
            <person name="Humphray S.J."/>
            <person name="Jeong D.H."/>
            <person name="Jing Y."/>
            <person name="Jocker A."/>
            <person name="Kenton S.M."/>
            <person name="Kim D.J."/>
            <person name="Klee K."/>
            <person name="Lai H."/>
            <person name="Lang C."/>
            <person name="Lin S."/>
            <person name="Macmil S.L."/>
            <person name="Magdelenat G."/>
            <person name="Matthews L."/>
            <person name="McCorrison J."/>
            <person name="Monaghan E.L."/>
            <person name="Mun J.H."/>
            <person name="Najar F.Z."/>
            <person name="Nicholson C."/>
            <person name="Noirot C."/>
            <person name="O'Bleness M."/>
            <person name="Paule C.R."/>
            <person name="Poulain J."/>
            <person name="Prion F."/>
            <person name="Qin B."/>
            <person name="Qu C."/>
            <person name="Retzel E.F."/>
            <person name="Riddle C."/>
            <person name="Sallet E."/>
            <person name="Samain S."/>
            <person name="Samson N."/>
            <person name="Sanders I."/>
            <person name="Saurat O."/>
            <person name="Scarpelli C."/>
            <person name="Schiex T."/>
            <person name="Segurens B."/>
            <person name="Severin A.J."/>
            <person name="Sherrier D.J."/>
            <person name="Shi R."/>
            <person name="Sims S."/>
            <person name="Singer S.R."/>
            <person name="Sinharoy S."/>
            <person name="Sterck L."/>
            <person name="Viollet A."/>
            <person name="Wang B.B."/>
            <person name="Wang K."/>
            <person name="Wang M."/>
            <person name="Wang X."/>
            <person name="Warfsmann J."/>
            <person name="Weissenbach J."/>
            <person name="White D.D."/>
            <person name="White J.D."/>
            <person name="Wiley G.B."/>
            <person name="Wincker P."/>
            <person name="Xing Y."/>
            <person name="Yang L."/>
            <person name="Yao Z."/>
            <person name="Ying F."/>
            <person name="Zhai J."/>
            <person name="Zhou L."/>
            <person name="Zuber A."/>
            <person name="Denarie J."/>
            <person name="Dixon R.A."/>
            <person name="May G.D."/>
            <person name="Schwartz D.C."/>
            <person name="Rogers J."/>
            <person name="Quetier F."/>
            <person name="Town C.D."/>
            <person name="Roe B.A."/>
        </authorList>
    </citation>
    <scope>NUCLEOTIDE SEQUENCE [LARGE SCALE GENOMIC DNA]</scope>
    <source>
        <strain evidence="2">A17</strain>
        <strain evidence="3 4">cv. Jemalong A17</strain>
    </source>
</reference>
<sequence>MIQLIPKIGPQHSHKEEACLGKAVKLAGCDWIHGDVMDGRFVQDITIGPLLTFMVSRLIRHGLLSPPAIASLVVLCCFLTLCEVERKPATIFPCSSSKHP</sequence>
<dbReference type="InterPro" id="IPR013785">
    <property type="entry name" value="Aldolase_TIM"/>
</dbReference>
<accession>A0A072UZ33</accession>